<protein>
    <submittedName>
        <fullName evidence="3">Uncharacterized protein</fullName>
    </submittedName>
</protein>
<organism evidence="2 3">
    <name type="scientific">Trichobilharzia regenti</name>
    <name type="common">Nasal bird schistosome</name>
    <dbReference type="NCBI Taxonomy" id="157069"/>
    <lineage>
        <taxon>Eukaryota</taxon>
        <taxon>Metazoa</taxon>
        <taxon>Spiralia</taxon>
        <taxon>Lophotrochozoa</taxon>
        <taxon>Platyhelminthes</taxon>
        <taxon>Trematoda</taxon>
        <taxon>Digenea</taxon>
        <taxon>Strigeidida</taxon>
        <taxon>Schistosomatoidea</taxon>
        <taxon>Schistosomatidae</taxon>
        <taxon>Trichobilharzia</taxon>
    </lineage>
</organism>
<dbReference type="AlphaFoldDB" id="A0AA85K9I1"/>
<proteinExistence type="predicted"/>
<dbReference type="WBParaSite" id="TREG1_730.1">
    <property type="protein sequence ID" value="TREG1_730.1"/>
    <property type="gene ID" value="TREG1_730"/>
</dbReference>
<reference evidence="3" key="2">
    <citation type="submission" date="2023-11" db="UniProtKB">
        <authorList>
            <consortium name="WormBaseParasite"/>
        </authorList>
    </citation>
    <scope>IDENTIFICATION</scope>
</reference>
<feature type="coiled-coil region" evidence="1">
    <location>
        <begin position="87"/>
        <end position="114"/>
    </location>
</feature>
<keyword evidence="2" id="KW-1185">Reference proteome</keyword>
<sequence length="176" mass="20759">MELHSTTVHKFYSYINDTYALPTRKLINKLTRLSQTEARFTNHRIFNSRCLKNHLIPKYLRLRSTITSSKITSTAEHVSRLCLKEELHRITVKLNNIRNQIEKLKHKLKYVVNDKDYIIVVETSRKARESAFRNSKITQIKKLNKLNEEKNTTNEIDVNASFNRTKWVTNLSSRGN</sequence>
<evidence type="ECO:0000313" key="3">
    <source>
        <dbReference type="WBParaSite" id="TREG1_730.1"/>
    </source>
</evidence>
<dbReference type="Proteomes" id="UP000050795">
    <property type="component" value="Unassembled WGS sequence"/>
</dbReference>
<reference evidence="2" key="1">
    <citation type="submission" date="2022-06" db="EMBL/GenBank/DDBJ databases">
        <authorList>
            <person name="Berger JAMES D."/>
            <person name="Berger JAMES D."/>
        </authorList>
    </citation>
    <scope>NUCLEOTIDE SEQUENCE [LARGE SCALE GENOMIC DNA]</scope>
</reference>
<evidence type="ECO:0000313" key="2">
    <source>
        <dbReference type="Proteomes" id="UP000050795"/>
    </source>
</evidence>
<name>A0AA85K9I1_TRIRE</name>
<evidence type="ECO:0000256" key="1">
    <source>
        <dbReference type="SAM" id="Coils"/>
    </source>
</evidence>
<accession>A0AA85K9I1</accession>
<keyword evidence="1" id="KW-0175">Coiled coil</keyword>